<dbReference type="Proteomes" id="UP001217754">
    <property type="component" value="Chromosome 3"/>
</dbReference>
<evidence type="ECO:0000259" key="11">
    <source>
        <dbReference type="PROSITE" id="PS50011"/>
    </source>
</evidence>
<evidence type="ECO:0000256" key="7">
    <source>
        <dbReference type="ARBA" id="ARBA00047899"/>
    </source>
</evidence>
<keyword evidence="4 9" id="KW-0547">Nucleotide-binding</keyword>
<feature type="binding site" evidence="9">
    <location>
        <position position="73"/>
    </location>
    <ligand>
        <name>ATP</name>
        <dbReference type="ChEBI" id="CHEBI:30616"/>
    </ligand>
</feature>
<organism evidence="12 13">
    <name type="scientific">Malassezia japonica</name>
    <dbReference type="NCBI Taxonomy" id="223818"/>
    <lineage>
        <taxon>Eukaryota</taxon>
        <taxon>Fungi</taxon>
        <taxon>Dikarya</taxon>
        <taxon>Basidiomycota</taxon>
        <taxon>Ustilaginomycotina</taxon>
        <taxon>Malasseziomycetes</taxon>
        <taxon>Malasseziales</taxon>
        <taxon>Malasseziaceae</taxon>
        <taxon>Malassezia</taxon>
    </lineage>
</organism>
<keyword evidence="3 12" id="KW-0808">Transferase</keyword>
<dbReference type="PANTHER" id="PTHR45998:SF2">
    <property type="entry name" value="SERINE_THREONINE-PROTEIN KINASE 16"/>
    <property type="match status" value="1"/>
</dbReference>
<dbReference type="GO" id="GO:0005794">
    <property type="term" value="C:Golgi apparatus"/>
    <property type="evidence" value="ECO:0007669"/>
    <property type="project" value="TreeGrafter"/>
</dbReference>
<dbReference type="InterPro" id="IPR011009">
    <property type="entry name" value="Kinase-like_dom_sf"/>
</dbReference>
<evidence type="ECO:0000256" key="6">
    <source>
        <dbReference type="ARBA" id="ARBA00022840"/>
    </source>
</evidence>
<dbReference type="PROSITE" id="PS00107">
    <property type="entry name" value="PROTEIN_KINASE_ATP"/>
    <property type="match status" value="1"/>
</dbReference>
<dbReference type="EC" id="2.7.11.1" evidence="1"/>
<protein>
    <recommendedName>
        <fullName evidence="1">non-specific serine/threonine protein kinase</fullName>
        <ecNumber evidence="1">2.7.11.1</ecNumber>
    </recommendedName>
</protein>
<dbReference type="InterPro" id="IPR052239">
    <property type="entry name" value="Ser/Thr-specific_kinases"/>
</dbReference>
<feature type="domain" description="Protein kinase" evidence="11">
    <location>
        <begin position="44"/>
        <end position="386"/>
    </location>
</feature>
<keyword evidence="2 10" id="KW-0723">Serine/threonine-protein kinase</keyword>
<gene>
    <name evidence="12" type="primary">ENV7</name>
    <name evidence="12" type="ORF">MJAP1_002064</name>
</gene>
<dbReference type="InterPro" id="IPR000719">
    <property type="entry name" value="Prot_kinase_dom"/>
</dbReference>
<dbReference type="Gene3D" id="1.10.510.10">
    <property type="entry name" value="Transferase(Phosphotransferase) domain 1"/>
    <property type="match status" value="2"/>
</dbReference>
<comment type="similarity">
    <text evidence="10">Belongs to the protein kinase superfamily.</text>
</comment>
<dbReference type="GO" id="GO:0005773">
    <property type="term" value="C:vacuole"/>
    <property type="evidence" value="ECO:0007669"/>
    <property type="project" value="GOC"/>
</dbReference>
<dbReference type="GO" id="GO:0006624">
    <property type="term" value="P:vacuolar protein processing"/>
    <property type="evidence" value="ECO:0007669"/>
    <property type="project" value="TreeGrafter"/>
</dbReference>
<keyword evidence="5 12" id="KW-0418">Kinase</keyword>
<dbReference type="AlphaFoldDB" id="A0AAF0EXQ2"/>
<dbReference type="SUPFAM" id="SSF56112">
    <property type="entry name" value="Protein kinase-like (PK-like)"/>
    <property type="match status" value="1"/>
</dbReference>
<dbReference type="RefSeq" id="XP_060121990.1">
    <property type="nucleotide sequence ID" value="XM_060266007.1"/>
</dbReference>
<dbReference type="PROSITE" id="PS00108">
    <property type="entry name" value="PROTEIN_KINASE_ST"/>
    <property type="match status" value="1"/>
</dbReference>
<dbReference type="GO" id="GO:0032889">
    <property type="term" value="P:regulation of vacuole fusion, non-autophagic"/>
    <property type="evidence" value="ECO:0007669"/>
    <property type="project" value="TreeGrafter"/>
</dbReference>
<evidence type="ECO:0000256" key="4">
    <source>
        <dbReference type="ARBA" id="ARBA00022741"/>
    </source>
</evidence>
<comment type="catalytic activity">
    <reaction evidence="8">
        <text>L-seryl-[protein] + ATP = O-phospho-L-seryl-[protein] + ADP + H(+)</text>
        <dbReference type="Rhea" id="RHEA:17989"/>
        <dbReference type="Rhea" id="RHEA-COMP:9863"/>
        <dbReference type="Rhea" id="RHEA-COMP:11604"/>
        <dbReference type="ChEBI" id="CHEBI:15378"/>
        <dbReference type="ChEBI" id="CHEBI:29999"/>
        <dbReference type="ChEBI" id="CHEBI:30616"/>
        <dbReference type="ChEBI" id="CHEBI:83421"/>
        <dbReference type="ChEBI" id="CHEBI:456216"/>
        <dbReference type="EC" id="2.7.11.1"/>
    </reaction>
</comment>
<evidence type="ECO:0000256" key="9">
    <source>
        <dbReference type="PROSITE-ProRule" id="PRU10141"/>
    </source>
</evidence>
<evidence type="ECO:0000256" key="5">
    <source>
        <dbReference type="ARBA" id="ARBA00022777"/>
    </source>
</evidence>
<evidence type="ECO:0000313" key="12">
    <source>
        <dbReference type="EMBL" id="WFD39093.1"/>
    </source>
</evidence>
<dbReference type="EMBL" id="CP119960">
    <property type="protein sequence ID" value="WFD39093.1"/>
    <property type="molecule type" value="Genomic_DNA"/>
</dbReference>
<dbReference type="InterPro" id="IPR017441">
    <property type="entry name" value="Protein_kinase_ATP_BS"/>
</dbReference>
<reference evidence="12" key="1">
    <citation type="submission" date="2023-03" db="EMBL/GenBank/DDBJ databases">
        <title>Mating type loci evolution in Malassezia.</title>
        <authorList>
            <person name="Coelho M.A."/>
        </authorList>
    </citation>
    <scope>NUCLEOTIDE SEQUENCE</scope>
    <source>
        <strain evidence="12">CBS 9431</strain>
    </source>
</reference>
<dbReference type="Pfam" id="PF00069">
    <property type="entry name" value="Pkinase"/>
    <property type="match status" value="2"/>
</dbReference>
<evidence type="ECO:0000256" key="3">
    <source>
        <dbReference type="ARBA" id="ARBA00022679"/>
    </source>
</evidence>
<dbReference type="GeneID" id="85225713"/>
<dbReference type="InterPro" id="IPR008271">
    <property type="entry name" value="Ser/Thr_kinase_AS"/>
</dbReference>
<dbReference type="PANTHER" id="PTHR45998">
    <property type="entry name" value="SERINE/THREONINE-PROTEIN KINASE 16"/>
    <property type="match status" value="1"/>
</dbReference>
<evidence type="ECO:0000256" key="1">
    <source>
        <dbReference type="ARBA" id="ARBA00012513"/>
    </source>
</evidence>
<accession>A0AAF0EXQ2</accession>
<evidence type="ECO:0000256" key="10">
    <source>
        <dbReference type="RuleBase" id="RU000304"/>
    </source>
</evidence>
<keyword evidence="13" id="KW-1185">Reference proteome</keyword>
<dbReference type="GO" id="GO:0004674">
    <property type="term" value="F:protein serine/threonine kinase activity"/>
    <property type="evidence" value="ECO:0007669"/>
    <property type="project" value="UniProtKB-KW"/>
</dbReference>
<keyword evidence="6 9" id="KW-0067">ATP-binding</keyword>
<name>A0AAF0EXQ2_9BASI</name>
<evidence type="ECO:0000313" key="13">
    <source>
        <dbReference type="Proteomes" id="UP001217754"/>
    </source>
</evidence>
<dbReference type="GO" id="GO:0005524">
    <property type="term" value="F:ATP binding"/>
    <property type="evidence" value="ECO:0007669"/>
    <property type="project" value="UniProtKB-UniRule"/>
</dbReference>
<dbReference type="PROSITE" id="PS50011">
    <property type="entry name" value="PROTEIN_KINASE_DOM"/>
    <property type="match status" value="1"/>
</dbReference>
<evidence type="ECO:0000256" key="2">
    <source>
        <dbReference type="ARBA" id="ARBA00022527"/>
    </source>
</evidence>
<dbReference type="SMART" id="SM00220">
    <property type="entry name" value="S_TKc"/>
    <property type="match status" value="1"/>
</dbReference>
<evidence type="ECO:0000256" key="8">
    <source>
        <dbReference type="ARBA" id="ARBA00048679"/>
    </source>
</evidence>
<sequence length="388" mass="41762">MEDRSLVQHVGRAAETALDLVYALLSALPCGAGAAQVRINGNAYDIVKLLGEGGFSLVYLVRDPATGQQYALKKIRCQYGEASVREALAEVDAMHRFRGPNVIRACDAAVVRDDVRASVLGNIPAGDEESTPGRVVYILLPYFANGNVQDAINAHVIHGTRFDERTILQLFLGACRGVKTMHSYALPDDTVEAAPAKGDTDSLLFDADEAYPPAAPMRVPSEAPADAARVAYAHRDIKPANIMIADDGRTPILMDFGSAIPARVAIQSRKEAIAHQDLAAERSSMPYRAPELFDVKTDVVLDEKVDIWALGCTLYAMAYLHSPFETASTTEQGGSLALAVTNGAYKFPTNDTYSDALRGLIKECLVTDPTRRPSIDALISATEAALRA</sequence>
<proteinExistence type="inferred from homology"/>
<comment type="catalytic activity">
    <reaction evidence="7">
        <text>L-threonyl-[protein] + ATP = O-phospho-L-threonyl-[protein] + ADP + H(+)</text>
        <dbReference type="Rhea" id="RHEA:46608"/>
        <dbReference type="Rhea" id="RHEA-COMP:11060"/>
        <dbReference type="Rhea" id="RHEA-COMP:11605"/>
        <dbReference type="ChEBI" id="CHEBI:15378"/>
        <dbReference type="ChEBI" id="CHEBI:30013"/>
        <dbReference type="ChEBI" id="CHEBI:30616"/>
        <dbReference type="ChEBI" id="CHEBI:61977"/>
        <dbReference type="ChEBI" id="CHEBI:456216"/>
        <dbReference type="EC" id="2.7.11.1"/>
    </reaction>
</comment>